<evidence type="ECO:0000313" key="2">
    <source>
        <dbReference type="Proteomes" id="UP000199518"/>
    </source>
</evidence>
<reference evidence="2" key="1">
    <citation type="submission" date="2016-10" db="EMBL/GenBank/DDBJ databases">
        <authorList>
            <person name="Varghese N."/>
            <person name="Submissions S."/>
        </authorList>
    </citation>
    <scope>NUCLEOTIDE SEQUENCE [LARGE SCALE GENOMIC DNA]</scope>
    <source>
        <strain evidence="2">DSM 26348</strain>
    </source>
</reference>
<dbReference type="EMBL" id="FOQD01000005">
    <property type="protein sequence ID" value="SFI07991.1"/>
    <property type="molecule type" value="Genomic_DNA"/>
</dbReference>
<dbReference type="STRING" id="1576369.SAMN05421753_105144"/>
<evidence type="ECO:0000313" key="1">
    <source>
        <dbReference type="EMBL" id="SFI07991.1"/>
    </source>
</evidence>
<dbReference type="OrthoDB" id="286365at2"/>
<keyword evidence="2" id="KW-1185">Reference proteome</keyword>
<dbReference type="AlphaFoldDB" id="A0A1I3FAU9"/>
<organism evidence="1 2">
    <name type="scientific">Planctomicrobium piriforme</name>
    <dbReference type="NCBI Taxonomy" id="1576369"/>
    <lineage>
        <taxon>Bacteria</taxon>
        <taxon>Pseudomonadati</taxon>
        <taxon>Planctomycetota</taxon>
        <taxon>Planctomycetia</taxon>
        <taxon>Planctomycetales</taxon>
        <taxon>Planctomycetaceae</taxon>
        <taxon>Planctomicrobium</taxon>
    </lineage>
</organism>
<sequence length="164" mass="19020">MSRLEADRDDLYEELRLAPFRWELRVPDQTVPVFAAIRENGRFSLYLTPDEVYHFDEKDRLQRAFLNGELYRTQGATLARLRRHREPHETSLLRHDLDSAELPRFLQHLQSQLHQLQVAFTNGSVTILRSNDLSPEAANVLSSRLSRCLAGPLQLAPAYPTRRS</sequence>
<name>A0A1I3FAU9_9PLAN</name>
<protein>
    <submittedName>
        <fullName evidence="1">Uncharacterized protein</fullName>
    </submittedName>
</protein>
<dbReference type="RefSeq" id="WP_092049061.1">
    <property type="nucleotide sequence ID" value="NZ_FOQD01000005.1"/>
</dbReference>
<dbReference type="Proteomes" id="UP000199518">
    <property type="component" value="Unassembled WGS sequence"/>
</dbReference>
<accession>A0A1I3FAU9</accession>
<gene>
    <name evidence="1" type="ORF">SAMN05421753_105144</name>
</gene>
<proteinExistence type="predicted"/>